<gene>
    <name evidence="1" type="ORF">LOC62_05G006728</name>
</gene>
<accession>A0AAF1BM99</accession>
<proteinExistence type="predicted"/>
<name>A0AAF1BM99_9TREE</name>
<dbReference type="RefSeq" id="XP_062629231.1">
    <property type="nucleotide sequence ID" value="XM_062773247.1"/>
</dbReference>
<reference evidence="1" key="1">
    <citation type="submission" date="2023-10" db="EMBL/GenBank/DDBJ databases">
        <authorList>
            <person name="Noh H."/>
        </authorList>
    </citation>
    <scope>NUCLEOTIDE SEQUENCE</scope>
    <source>
        <strain evidence="1">DUCC4014</strain>
    </source>
</reference>
<evidence type="ECO:0000313" key="2">
    <source>
        <dbReference type="Proteomes" id="UP000827549"/>
    </source>
</evidence>
<dbReference type="GeneID" id="87809904"/>
<keyword evidence="2" id="KW-1185">Reference proteome</keyword>
<evidence type="ECO:0000313" key="1">
    <source>
        <dbReference type="EMBL" id="WOO83205.1"/>
    </source>
</evidence>
<protein>
    <submittedName>
        <fullName evidence="1">Uncharacterized protein</fullName>
    </submittedName>
</protein>
<dbReference type="EMBL" id="CP086718">
    <property type="protein sequence ID" value="WOO83205.1"/>
    <property type="molecule type" value="Genomic_DNA"/>
</dbReference>
<dbReference type="Proteomes" id="UP000827549">
    <property type="component" value="Chromosome 5"/>
</dbReference>
<organism evidence="1 2">
    <name type="scientific">Vanrija pseudolonga</name>
    <dbReference type="NCBI Taxonomy" id="143232"/>
    <lineage>
        <taxon>Eukaryota</taxon>
        <taxon>Fungi</taxon>
        <taxon>Dikarya</taxon>
        <taxon>Basidiomycota</taxon>
        <taxon>Agaricomycotina</taxon>
        <taxon>Tremellomycetes</taxon>
        <taxon>Trichosporonales</taxon>
        <taxon>Trichosporonaceae</taxon>
        <taxon>Vanrija</taxon>
    </lineage>
</organism>
<dbReference type="AlphaFoldDB" id="A0AAF1BM99"/>
<sequence>MASAPFPHRRYLDRTLPALRPALDEHVEEYVLGGIDHNLRTKEEREEGLEALIPEIKATKDSQIDASLRTERQTISKRQMEQRFEWAGIVDASSTGTPLRELQSNHALCHGKEDEDSDVNEEPAYKRRMKAEFTPNEDDFAVRLIAALGPHDTKLQGARATKTTWAPWQLESWERIMASNTLMGPLLENYTASSWAKRYERGGETWASLVDSCVQEGINTRLQTEAEAADGTDMGKKFGATSLAVVKPLAKSGTVAPSNQRAWSSPEIDLFCRIIAANRRLSQIGLGPKTRCSGQDRKTPTPDKDSFWANARAEHGSRHRLWSWSDWQLREYYHKHRVPIEDNVEEYIKAGIQANLKTRYEPVNLKGDWHAGSRTLDI</sequence>